<evidence type="ECO:0000313" key="7">
    <source>
        <dbReference type="Proteomes" id="UP000179840"/>
    </source>
</evidence>
<dbReference type="PANTHER" id="PTHR43649:SF34">
    <property type="entry name" value="ABC TRANSPORTER PERIPLASMIC-BINDING PROTEIN YCJN-RELATED"/>
    <property type="match status" value="1"/>
</dbReference>
<dbReference type="SUPFAM" id="SSF53850">
    <property type="entry name" value="Periplasmic binding protein-like II"/>
    <property type="match status" value="1"/>
</dbReference>
<sequence>MKRHMFGAAVAALLFVGGVETAKAAEITITSGSAGQDFEIFKKLINDWSAKTGNTVKLFNTPNSTTDTLALLRQQFGAKSSEIDVLMVDVIWPGVIKQHLMDLKPYTKGSEKNHFPAIVANNTIDGKLLAMPWYIDAGLLYYRKDLLDKYKEPVPATWEEMRATAQKIQDGERKVGNKEMQGYVFQGKTYEGLTCNALEWVSSYKGGSVIEGNGKISIDNPQAVKALDMAASWIGTISPRNVLSFTEEEARGVFQNGNSIFMRNWPYAWSLAQKDDSKVKGKVGVAALPKGGVDGQSAASLGGWSLAISKYSKHPAEAADLLLYLTSKEGQKRRAIQGSYNPTIPELYGDADVLKAVPFASSLYEVFTHTVARPSTVTGEKYNEASGAFWNAAYATLSGKNKGADSVKKLSGDLAHIRRGDKW</sequence>
<dbReference type="Proteomes" id="UP000179840">
    <property type="component" value="Unassembled WGS sequence"/>
</dbReference>
<evidence type="ECO:0000256" key="4">
    <source>
        <dbReference type="ARBA" id="ARBA00022729"/>
    </source>
</evidence>
<comment type="similarity">
    <text evidence="2">Belongs to the bacterial solute-binding protein 1 family.</text>
</comment>
<dbReference type="Pfam" id="PF01547">
    <property type="entry name" value="SBP_bac_1"/>
    <property type="match status" value="1"/>
</dbReference>
<reference evidence="6 7" key="1">
    <citation type="submission" date="2015-06" db="EMBL/GenBank/DDBJ databases">
        <title>Draft genome sequencing of a biphenyl-degrading bacterium, Janthinobacterium lividum MEG1.</title>
        <authorList>
            <person name="Shimodaira J."/>
            <person name="Hatta T."/>
        </authorList>
    </citation>
    <scope>NUCLEOTIDE SEQUENCE [LARGE SCALE GENOMIC DNA]</scope>
    <source>
        <strain evidence="6 7">MEG1</strain>
    </source>
</reference>
<evidence type="ECO:0000256" key="1">
    <source>
        <dbReference type="ARBA" id="ARBA00004418"/>
    </source>
</evidence>
<keyword evidence="3" id="KW-0813">Transport</keyword>
<dbReference type="Gene3D" id="3.40.190.10">
    <property type="entry name" value="Periplasmic binding protein-like II"/>
    <property type="match status" value="2"/>
</dbReference>
<dbReference type="PANTHER" id="PTHR43649">
    <property type="entry name" value="ARABINOSE-BINDING PROTEIN-RELATED"/>
    <property type="match status" value="1"/>
</dbReference>
<name>A0A1S1UBG0_9BURK</name>
<dbReference type="AlphaFoldDB" id="A0A1S1UBG0"/>
<dbReference type="InterPro" id="IPR050490">
    <property type="entry name" value="Bact_solute-bd_prot1"/>
</dbReference>
<dbReference type="InterPro" id="IPR006059">
    <property type="entry name" value="SBP"/>
</dbReference>
<dbReference type="CDD" id="cd14750">
    <property type="entry name" value="PBP2_TMBP"/>
    <property type="match status" value="1"/>
</dbReference>
<comment type="caution">
    <text evidence="6">The sequence shown here is derived from an EMBL/GenBank/DDBJ whole genome shotgun (WGS) entry which is preliminary data.</text>
</comment>
<feature type="signal peptide" evidence="5">
    <location>
        <begin position="1"/>
        <end position="24"/>
    </location>
</feature>
<accession>A0A1S1UBG0</accession>
<keyword evidence="4 5" id="KW-0732">Signal</keyword>
<gene>
    <name evidence="6" type="ORF">AKG95_07150</name>
</gene>
<organism evidence="6 7">
    <name type="scientific">Janthinobacterium lividum</name>
    <dbReference type="NCBI Taxonomy" id="29581"/>
    <lineage>
        <taxon>Bacteria</taxon>
        <taxon>Pseudomonadati</taxon>
        <taxon>Pseudomonadota</taxon>
        <taxon>Betaproteobacteria</taxon>
        <taxon>Burkholderiales</taxon>
        <taxon>Oxalobacteraceae</taxon>
        <taxon>Janthinobacterium</taxon>
    </lineage>
</organism>
<evidence type="ECO:0000313" key="6">
    <source>
        <dbReference type="EMBL" id="OHV97777.1"/>
    </source>
</evidence>
<comment type="subcellular location">
    <subcellularLocation>
        <location evidence="1">Periplasm</location>
    </subcellularLocation>
</comment>
<evidence type="ECO:0000256" key="5">
    <source>
        <dbReference type="SAM" id="SignalP"/>
    </source>
</evidence>
<feature type="chain" id="PRO_5010258562" evidence="5">
    <location>
        <begin position="25"/>
        <end position="423"/>
    </location>
</feature>
<evidence type="ECO:0000256" key="2">
    <source>
        <dbReference type="ARBA" id="ARBA00008520"/>
    </source>
</evidence>
<evidence type="ECO:0000256" key="3">
    <source>
        <dbReference type="ARBA" id="ARBA00022448"/>
    </source>
</evidence>
<proteinExistence type="inferred from homology"/>
<dbReference type="EMBL" id="LFKP01000005">
    <property type="protein sequence ID" value="OHV97777.1"/>
    <property type="molecule type" value="Genomic_DNA"/>
</dbReference>
<dbReference type="GO" id="GO:0042597">
    <property type="term" value="C:periplasmic space"/>
    <property type="evidence" value="ECO:0007669"/>
    <property type="project" value="UniProtKB-SubCell"/>
</dbReference>
<protein>
    <submittedName>
        <fullName evidence="6">ABC transporter substrate-binding protein</fullName>
    </submittedName>
</protein>